<dbReference type="Proteomes" id="UP000515158">
    <property type="component" value="Unplaced"/>
</dbReference>
<protein>
    <submittedName>
        <fullName evidence="4 5">Dipeptidyl peptidase 9 isoform X1</fullName>
    </submittedName>
</protein>
<dbReference type="RefSeq" id="XP_034233552.1">
    <property type="nucleotide sequence ID" value="XM_034377661.1"/>
</dbReference>
<dbReference type="GO" id="GO:0008239">
    <property type="term" value="F:dipeptidyl-peptidase activity"/>
    <property type="evidence" value="ECO:0007669"/>
    <property type="project" value="TreeGrafter"/>
</dbReference>
<reference evidence="4 5" key="1">
    <citation type="submission" date="2025-04" db="UniProtKB">
        <authorList>
            <consortium name="RefSeq"/>
        </authorList>
    </citation>
    <scope>IDENTIFICATION</scope>
    <source>
        <tissue evidence="4 5">Total insect</tissue>
    </source>
</reference>
<gene>
    <name evidence="4 5" type="primary">LOC117640794</name>
</gene>
<sequence length="839" mass="94911">MTQPRKSWADMKLAVNELRNQLSGLGATIPSNITFRSLPNGRTRVYFLPNHMNSSEVPLLYTDISASDNSSSVSKRLHCPHLLEPNFSNNATASKLSREELLLVERKRQSLSWGITSYELHPSSGKIIFPLASNLFQCVDTGFSSSSLYPTEIRMNLPGAKLNPQICPSNPDLVAFINNQDIYVTHTITGNTQRLTFAHKNTGNIGDDPLSAGIPSYVIQEEFCRFQGFWWQGATNDDIYRIAYEEVDESEVKIHGFPSYLQNNGEVEEFRFPRAGTPNSRSTLKLVEFKVSGSCQIIDIRELEMVTPLSILFPWMEYLVRVGWTPESDFIWAQLLDRKQQHLELVLISVDYFVEVSALAASPASPASSPHSPPLSNTSPNHIHFIQNHQMVHTVCSQESKVWINVNNLIYFFPRTEANEVQFICVSEETGFRHLYLYTVPLAGVPNGIDEALDPSGYRQSNGSRVALTSGDWEVLGQQIWVNLEYGIVYFLGLREGPLEKHLYAVSLRNVGEIRLLTNPGHSYNVDFSEDCKFVVMSYSNIQKPPVCEVLKISHLNGSLEGVQLNSVGFLVEPRMAEGEFYFPDLHTYKISEGVTLHAMVFKPHNLQPGRKYPTVLHVYGGPEVQVVSNTFKGMRQLRLHMLAAQGYCVIAIDSRGSRHRGLNFEGHLRGRMGTVELKDQVEVLQWLADSLGFIDMNRVAILGWSYGGYLSLMGLAHYPHIFKIAIAGAPVTNWKLYDTGYTERYMDLPDDNVLGYRNGSVLEYVNKFPDEENRLLIIHGLIDENVHFLHTTQLINALVKVGKPYQLQVYPNERHSLRHMDASKHYETLLLSFLQNHL</sequence>
<dbReference type="InterPro" id="IPR001375">
    <property type="entry name" value="Peptidase_S9_cat"/>
</dbReference>
<dbReference type="Pfam" id="PF00930">
    <property type="entry name" value="DPPIV_N"/>
    <property type="match status" value="1"/>
</dbReference>
<feature type="domain" description="Dipeptidylpeptidase IV N-terminal" evidence="2">
    <location>
        <begin position="159"/>
        <end position="546"/>
    </location>
</feature>
<evidence type="ECO:0000313" key="4">
    <source>
        <dbReference type="RefSeq" id="XP_034233551.1"/>
    </source>
</evidence>
<dbReference type="Pfam" id="PF00326">
    <property type="entry name" value="Peptidase_S9"/>
    <property type="match status" value="1"/>
</dbReference>
<dbReference type="Gene3D" id="3.40.50.1820">
    <property type="entry name" value="alpha/beta hydrolase"/>
    <property type="match status" value="1"/>
</dbReference>
<dbReference type="GO" id="GO:0006508">
    <property type="term" value="P:proteolysis"/>
    <property type="evidence" value="ECO:0007669"/>
    <property type="project" value="InterPro"/>
</dbReference>
<dbReference type="RefSeq" id="XP_034233551.1">
    <property type="nucleotide sequence ID" value="XM_034377660.1"/>
</dbReference>
<dbReference type="Gene3D" id="2.140.10.30">
    <property type="entry name" value="Dipeptidylpeptidase IV, N-terminal domain"/>
    <property type="match status" value="1"/>
</dbReference>
<organism evidence="5">
    <name type="scientific">Thrips palmi</name>
    <name type="common">Melon thrips</name>
    <dbReference type="NCBI Taxonomy" id="161013"/>
    <lineage>
        <taxon>Eukaryota</taxon>
        <taxon>Metazoa</taxon>
        <taxon>Ecdysozoa</taxon>
        <taxon>Arthropoda</taxon>
        <taxon>Hexapoda</taxon>
        <taxon>Insecta</taxon>
        <taxon>Pterygota</taxon>
        <taxon>Neoptera</taxon>
        <taxon>Paraneoptera</taxon>
        <taxon>Thysanoptera</taxon>
        <taxon>Terebrantia</taxon>
        <taxon>Thripoidea</taxon>
        <taxon>Thripidae</taxon>
        <taxon>Thrips</taxon>
    </lineage>
</organism>
<dbReference type="InterPro" id="IPR002469">
    <property type="entry name" value="Peptidase_S9B_N"/>
</dbReference>
<evidence type="ECO:0000259" key="1">
    <source>
        <dbReference type="Pfam" id="PF00326"/>
    </source>
</evidence>
<evidence type="ECO:0000313" key="3">
    <source>
        <dbReference type="Proteomes" id="UP000515158"/>
    </source>
</evidence>
<dbReference type="SUPFAM" id="SSF53474">
    <property type="entry name" value="alpha/beta-Hydrolases"/>
    <property type="match status" value="1"/>
</dbReference>
<dbReference type="OrthoDB" id="16520at2759"/>
<dbReference type="AlphaFoldDB" id="A0A6P8YHW4"/>
<dbReference type="GeneID" id="117640794"/>
<accession>A0A6P8YHW4</accession>
<evidence type="ECO:0000259" key="2">
    <source>
        <dbReference type="Pfam" id="PF00930"/>
    </source>
</evidence>
<dbReference type="GO" id="GO:0008236">
    <property type="term" value="F:serine-type peptidase activity"/>
    <property type="evidence" value="ECO:0007669"/>
    <property type="project" value="InterPro"/>
</dbReference>
<dbReference type="PANTHER" id="PTHR11731">
    <property type="entry name" value="PROTEASE FAMILY S9B,C DIPEPTIDYL-PEPTIDASE IV-RELATED"/>
    <property type="match status" value="1"/>
</dbReference>
<proteinExistence type="predicted"/>
<dbReference type="SUPFAM" id="SSF82171">
    <property type="entry name" value="DPP6 N-terminal domain-like"/>
    <property type="match status" value="1"/>
</dbReference>
<evidence type="ECO:0000313" key="5">
    <source>
        <dbReference type="RefSeq" id="XP_034233552.1"/>
    </source>
</evidence>
<name>A0A6P8YHW4_THRPL</name>
<dbReference type="InterPro" id="IPR029058">
    <property type="entry name" value="AB_hydrolase_fold"/>
</dbReference>
<dbReference type="PANTHER" id="PTHR11731:SF193">
    <property type="entry name" value="DIPEPTIDYL PEPTIDASE 9"/>
    <property type="match status" value="1"/>
</dbReference>
<feature type="domain" description="Peptidase S9 prolyl oligopeptidase catalytic" evidence="1">
    <location>
        <begin position="638"/>
        <end position="839"/>
    </location>
</feature>
<dbReference type="InterPro" id="IPR050278">
    <property type="entry name" value="Serine_Prot_S9B/DPPIV"/>
</dbReference>
<keyword evidence="3" id="KW-1185">Reference proteome</keyword>
<dbReference type="KEGG" id="tpal:117640794"/>